<sequence>MPVLSSLFDAGSSIVDQLVYGDEDFPGSIRTQGASGWVSAAGAAQDDPFAWTLSTVGDVQNSNQSISGQTSSPGIFTIDGTLPAVPSLVITEYMYGGGDEFIEFTNLSNQPVDVTGWSFDDNNFGTGYVPPFDISVFGTIGVGESVVLTEAPEADFRLNWNLNPAVKVIGDYALANGGNIGRADEINIYAADDSLVDRLNYGDTDFPGSIRTQEISGNPSSPAVLGANDVTQWVFSSVGDGFGSYTSALGDVGNPGSLVPEPTSAVLVILAAAGFCLPVRRR</sequence>
<dbReference type="KEGG" id="bgok:Pr1d_23170"/>
<evidence type="ECO:0000259" key="1">
    <source>
        <dbReference type="PROSITE" id="PS51841"/>
    </source>
</evidence>
<accession>A0A5B9Q7P5</accession>
<dbReference type="SUPFAM" id="SSF74853">
    <property type="entry name" value="Lamin A/C globular tail domain"/>
    <property type="match status" value="1"/>
</dbReference>
<organism evidence="2 3">
    <name type="scientific">Bythopirellula goksoeyrii</name>
    <dbReference type="NCBI Taxonomy" id="1400387"/>
    <lineage>
        <taxon>Bacteria</taxon>
        <taxon>Pseudomonadati</taxon>
        <taxon>Planctomycetota</taxon>
        <taxon>Planctomycetia</taxon>
        <taxon>Pirellulales</taxon>
        <taxon>Lacipirellulaceae</taxon>
        <taxon>Bythopirellula</taxon>
    </lineage>
</organism>
<dbReference type="EMBL" id="CP042913">
    <property type="protein sequence ID" value="QEG35027.1"/>
    <property type="molecule type" value="Genomic_DNA"/>
</dbReference>
<dbReference type="PROSITE" id="PS51841">
    <property type="entry name" value="LTD"/>
    <property type="match status" value="1"/>
</dbReference>
<dbReference type="AlphaFoldDB" id="A0A5B9Q7P5"/>
<evidence type="ECO:0000313" key="2">
    <source>
        <dbReference type="EMBL" id="QEG35027.1"/>
    </source>
</evidence>
<protein>
    <recommendedName>
        <fullName evidence="1">LTD domain-containing protein</fullName>
    </recommendedName>
</protein>
<dbReference type="Pfam" id="PF00932">
    <property type="entry name" value="LTD"/>
    <property type="match status" value="1"/>
</dbReference>
<reference evidence="2 3" key="1">
    <citation type="submission" date="2019-08" db="EMBL/GenBank/DDBJ databases">
        <title>Deep-cultivation of Planctomycetes and their phenomic and genomic characterization uncovers novel biology.</title>
        <authorList>
            <person name="Wiegand S."/>
            <person name="Jogler M."/>
            <person name="Boedeker C."/>
            <person name="Pinto D."/>
            <person name="Vollmers J."/>
            <person name="Rivas-Marin E."/>
            <person name="Kohn T."/>
            <person name="Peeters S.H."/>
            <person name="Heuer A."/>
            <person name="Rast P."/>
            <person name="Oberbeckmann S."/>
            <person name="Bunk B."/>
            <person name="Jeske O."/>
            <person name="Meyerdierks A."/>
            <person name="Storesund J.E."/>
            <person name="Kallscheuer N."/>
            <person name="Luecker S."/>
            <person name="Lage O.M."/>
            <person name="Pohl T."/>
            <person name="Merkel B.J."/>
            <person name="Hornburger P."/>
            <person name="Mueller R.-W."/>
            <person name="Bruemmer F."/>
            <person name="Labrenz M."/>
            <person name="Spormann A.M."/>
            <person name="Op den Camp H."/>
            <person name="Overmann J."/>
            <person name="Amann R."/>
            <person name="Jetten M.S.M."/>
            <person name="Mascher T."/>
            <person name="Medema M.H."/>
            <person name="Devos D.P."/>
            <person name="Kaster A.-K."/>
            <person name="Ovreas L."/>
            <person name="Rohde M."/>
            <person name="Galperin M.Y."/>
            <person name="Jogler C."/>
        </authorList>
    </citation>
    <scope>NUCLEOTIDE SEQUENCE [LARGE SCALE GENOMIC DNA]</scope>
    <source>
        <strain evidence="2 3">Pr1d</strain>
    </source>
</reference>
<evidence type="ECO:0000313" key="3">
    <source>
        <dbReference type="Proteomes" id="UP000323917"/>
    </source>
</evidence>
<keyword evidence="3" id="KW-1185">Reference proteome</keyword>
<proteinExistence type="predicted"/>
<dbReference type="InterPro" id="IPR036415">
    <property type="entry name" value="Lamin_tail_dom_sf"/>
</dbReference>
<gene>
    <name evidence="2" type="ORF">Pr1d_23170</name>
</gene>
<feature type="domain" description="LTD" evidence="1">
    <location>
        <begin position="76"/>
        <end position="203"/>
    </location>
</feature>
<dbReference type="RefSeq" id="WP_210417955.1">
    <property type="nucleotide sequence ID" value="NZ_CP042913.1"/>
</dbReference>
<name>A0A5B9Q7P5_9BACT</name>
<dbReference type="InterPro" id="IPR001322">
    <property type="entry name" value="Lamin_tail_dom"/>
</dbReference>
<dbReference type="Proteomes" id="UP000323917">
    <property type="component" value="Chromosome"/>
</dbReference>